<sequence>MSLPDYKSPGKPSSAAHPPSPVVQLNVGGHLFSTSLSTLRKHPDSKLAEMFSGQPKLHQHFIDRDGSHFGAILDFLRSDWLPTENIQEVYREAVYYNIKPLIKRLEETPQMFGELVGRQQFLSRVPHYKENIEVLIRIARAEAIAARCSTIMICVLRTEEDLGFYDNAISSLEADKESVVTFGPWKAVPSVKDLLDCVKTDIESQGYTYNTGNEVSGLKRAAAAERRAELPWRLGEDAVLPCTKLSSSNCSLVTWTSYKGGTVEYTEEVSRGKVKADSDKATRMSLTSSCDLSLRDLRESDANSYACLSQDGINTEVYLSVLTITSPSTITDLQPGRNLTLNCVLFTFYDAGNCKSFSSSFNLGWVAEDGSRLHKDSRYELTVYNHCNITLVTKLRREDNNRRWRCQVNTRENSTVVFLDLMSAFLFEDPPPVPTAGCSDCSGCSYLPISRIVLCVALPVMVLIVGFFTWKADRKRAKTSAAGIEL</sequence>
<gene>
    <name evidence="1" type="ORF">E3U43_011151</name>
</gene>
<name>A0ACD3QKK9_LARCR</name>
<proteinExistence type="predicted"/>
<reference evidence="1" key="1">
    <citation type="submission" date="2018-11" db="EMBL/GenBank/DDBJ databases">
        <title>The sequence and de novo assembly of Larimichthys crocea genome using PacBio and Hi-C technologies.</title>
        <authorList>
            <person name="Xu P."/>
            <person name="Chen B."/>
            <person name="Zhou Z."/>
            <person name="Ke Q."/>
            <person name="Wu Y."/>
            <person name="Bai H."/>
            <person name="Pu F."/>
        </authorList>
    </citation>
    <scope>NUCLEOTIDE SEQUENCE</scope>
    <source>
        <tissue evidence="1">Muscle</tissue>
    </source>
</reference>
<evidence type="ECO:0000313" key="2">
    <source>
        <dbReference type="Proteomes" id="UP000793456"/>
    </source>
</evidence>
<accession>A0ACD3QKK9</accession>
<protein>
    <submittedName>
        <fullName evidence="1">Uncharacterized protein</fullName>
    </submittedName>
</protein>
<evidence type="ECO:0000313" key="1">
    <source>
        <dbReference type="EMBL" id="TMS07058.1"/>
    </source>
</evidence>
<keyword evidence="2" id="KW-1185">Reference proteome</keyword>
<dbReference type="EMBL" id="CM011691">
    <property type="protein sequence ID" value="TMS07058.1"/>
    <property type="molecule type" value="Genomic_DNA"/>
</dbReference>
<comment type="caution">
    <text evidence="1">The sequence shown here is derived from an EMBL/GenBank/DDBJ whole genome shotgun (WGS) entry which is preliminary data.</text>
</comment>
<organism evidence="1 2">
    <name type="scientific">Larimichthys crocea</name>
    <name type="common">Large yellow croaker</name>
    <name type="synonym">Pseudosciaena crocea</name>
    <dbReference type="NCBI Taxonomy" id="215358"/>
    <lineage>
        <taxon>Eukaryota</taxon>
        <taxon>Metazoa</taxon>
        <taxon>Chordata</taxon>
        <taxon>Craniata</taxon>
        <taxon>Vertebrata</taxon>
        <taxon>Euteleostomi</taxon>
        <taxon>Actinopterygii</taxon>
        <taxon>Neopterygii</taxon>
        <taxon>Teleostei</taxon>
        <taxon>Neoteleostei</taxon>
        <taxon>Acanthomorphata</taxon>
        <taxon>Eupercaria</taxon>
        <taxon>Sciaenidae</taxon>
        <taxon>Larimichthys</taxon>
    </lineage>
</organism>
<dbReference type="Proteomes" id="UP000793456">
    <property type="component" value="Chromosome XVIII"/>
</dbReference>